<evidence type="ECO:0000256" key="4">
    <source>
        <dbReference type="ARBA" id="ARBA00023136"/>
    </source>
</evidence>
<evidence type="ECO:0000256" key="3">
    <source>
        <dbReference type="ARBA" id="ARBA00022989"/>
    </source>
</evidence>
<evidence type="ECO:0000256" key="2">
    <source>
        <dbReference type="ARBA" id="ARBA00022692"/>
    </source>
</evidence>
<organism evidence="7">
    <name type="scientific">marine metagenome</name>
    <dbReference type="NCBI Taxonomy" id="408172"/>
    <lineage>
        <taxon>unclassified sequences</taxon>
        <taxon>metagenomes</taxon>
        <taxon>ecological metagenomes</taxon>
    </lineage>
</organism>
<feature type="transmembrane region" description="Helical" evidence="5">
    <location>
        <begin position="218"/>
        <end position="241"/>
    </location>
</feature>
<dbReference type="Pfam" id="PF01061">
    <property type="entry name" value="ABC2_membrane"/>
    <property type="match status" value="1"/>
</dbReference>
<dbReference type="GO" id="GO:0140359">
    <property type="term" value="F:ABC-type transporter activity"/>
    <property type="evidence" value="ECO:0007669"/>
    <property type="project" value="InterPro"/>
</dbReference>
<protein>
    <recommendedName>
        <fullName evidence="6">ABC transmembrane type-2 domain-containing protein</fullName>
    </recommendedName>
</protein>
<evidence type="ECO:0000259" key="6">
    <source>
        <dbReference type="PROSITE" id="PS51012"/>
    </source>
</evidence>
<dbReference type="GO" id="GO:0016020">
    <property type="term" value="C:membrane"/>
    <property type="evidence" value="ECO:0007669"/>
    <property type="project" value="UniProtKB-SubCell"/>
</dbReference>
<name>A0A381VCB3_9ZZZZ</name>
<feature type="transmembrane region" description="Helical" evidence="5">
    <location>
        <begin position="130"/>
        <end position="155"/>
    </location>
</feature>
<dbReference type="PANTHER" id="PTHR43027">
    <property type="entry name" value="DOXORUBICIN RESISTANCE ABC TRANSPORTER PERMEASE PROTEIN DRRC-RELATED"/>
    <property type="match status" value="1"/>
</dbReference>
<evidence type="ECO:0000256" key="5">
    <source>
        <dbReference type="SAM" id="Phobius"/>
    </source>
</evidence>
<dbReference type="AlphaFoldDB" id="A0A381VCB3"/>
<dbReference type="EMBL" id="UINC01008304">
    <property type="protein sequence ID" value="SVA37408.1"/>
    <property type="molecule type" value="Genomic_DNA"/>
</dbReference>
<gene>
    <name evidence="7" type="ORF">METZ01_LOCUS90262</name>
</gene>
<proteinExistence type="predicted"/>
<keyword evidence="3 5" id="KW-1133">Transmembrane helix</keyword>
<dbReference type="InterPro" id="IPR047817">
    <property type="entry name" value="ABC2_TM_bact-type"/>
</dbReference>
<dbReference type="PANTHER" id="PTHR43027:SF1">
    <property type="entry name" value="DOXORUBICIN RESISTANCE ABC TRANSPORTER PERMEASE PROTEIN DRRC-RELATED"/>
    <property type="match status" value="1"/>
</dbReference>
<dbReference type="PROSITE" id="PS51012">
    <property type="entry name" value="ABC_TM2"/>
    <property type="match status" value="1"/>
</dbReference>
<sequence>MVLRHTYLLRSSWPRVLELAYWPTFQLLLWGFITTFFLQHSSWLAQAAGALISAVLLWDVLFRSNLGLSLTFVEEIWARNLGQLFISPLRPTEMIAALMIISFVRTIISVTPAAFLALPFFGVWVFDLGIALSAFFFNLMVMGWAVGLLVSGLILRFGLGAESLCWLAIFLIAPITGIYYPVKVLPDWLEPFAWILPSTYIFEGMRAVLFNKIFNWNLFFGAVGFNLVYLFIGIGIFLRMFHLARVQGKLLQQGE</sequence>
<evidence type="ECO:0000313" key="7">
    <source>
        <dbReference type="EMBL" id="SVA37408.1"/>
    </source>
</evidence>
<evidence type="ECO:0000256" key="1">
    <source>
        <dbReference type="ARBA" id="ARBA00004141"/>
    </source>
</evidence>
<reference evidence="7" key="1">
    <citation type="submission" date="2018-05" db="EMBL/GenBank/DDBJ databases">
        <authorList>
            <person name="Lanie J.A."/>
            <person name="Ng W.-L."/>
            <person name="Kazmierczak K.M."/>
            <person name="Andrzejewski T.M."/>
            <person name="Davidsen T.M."/>
            <person name="Wayne K.J."/>
            <person name="Tettelin H."/>
            <person name="Glass J.I."/>
            <person name="Rusch D."/>
            <person name="Podicherti R."/>
            <person name="Tsui H.-C.T."/>
            <person name="Winkler M.E."/>
        </authorList>
    </citation>
    <scope>NUCLEOTIDE SEQUENCE</scope>
</reference>
<feature type="domain" description="ABC transmembrane type-2" evidence="6">
    <location>
        <begin position="14"/>
        <end position="240"/>
    </location>
</feature>
<feature type="transmembrane region" description="Helical" evidence="5">
    <location>
        <begin position="20"/>
        <end position="38"/>
    </location>
</feature>
<keyword evidence="2 5" id="KW-0812">Transmembrane</keyword>
<keyword evidence="4 5" id="KW-0472">Membrane</keyword>
<dbReference type="InterPro" id="IPR013525">
    <property type="entry name" value="ABC2_TM"/>
</dbReference>
<feature type="transmembrane region" description="Helical" evidence="5">
    <location>
        <begin position="44"/>
        <end position="62"/>
    </location>
</feature>
<accession>A0A381VCB3</accession>
<comment type="subcellular location">
    <subcellularLocation>
        <location evidence="1">Membrane</location>
        <topology evidence="1">Multi-pass membrane protein</topology>
    </subcellularLocation>
</comment>
<dbReference type="InterPro" id="IPR052902">
    <property type="entry name" value="ABC-2_transporter"/>
</dbReference>
<feature type="transmembrane region" description="Helical" evidence="5">
    <location>
        <begin position="95"/>
        <end position="118"/>
    </location>
</feature>
<feature type="transmembrane region" description="Helical" evidence="5">
    <location>
        <begin position="164"/>
        <end position="182"/>
    </location>
</feature>